<accession>A0ABS4TLN6</accession>
<protein>
    <recommendedName>
        <fullName evidence="4">Terminase small subunit</fullName>
    </recommendedName>
</protein>
<gene>
    <name evidence="2" type="ORF">JOF56_005723</name>
</gene>
<dbReference type="Pfam" id="PF25673">
    <property type="entry name" value="Terminase_7"/>
    <property type="match status" value="1"/>
</dbReference>
<evidence type="ECO:0008006" key="4">
    <source>
        <dbReference type="Google" id="ProtNLM"/>
    </source>
</evidence>
<dbReference type="Proteomes" id="UP001519332">
    <property type="component" value="Unassembled WGS sequence"/>
</dbReference>
<keyword evidence="3" id="KW-1185">Reference proteome</keyword>
<reference evidence="2 3" key="1">
    <citation type="submission" date="2021-03" db="EMBL/GenBank/DDBJ databases">
        <title>Sequencing the genomes of 1000 actinobacteria strains.</title>
        <authorList>
            <person name="Klenk H.-P."/>
        </authorList>
    </citation>
    <scope>NUCLEOTIDE SEQUENCE [LARGE SCALE GENOMIC DNA]</scope>
    <source>
        <strain evidence="2 3">DSM 46670</strain>
    </source>
</reference>
<evidence type="ECO:0000313" key="2">
    <source>
        <dbReference type="EMBL" id="MBP2325338.1"/>
    </source>
</evidence>
<sequence>MAGRGPTPKDPSKRRRRNVDPTPTTVVVTDGEVRGPELPDTVDWPEQTRRWWNTWRTSPQAQSMTPTDWDFLLDTALLHAELWSGVASVAPELRLRVGKLGATPEDRQRLRMQIIEPGDAPPPSSRPGRYSHLKVVSEQDD</sequence>
<feature type="region of interest" description="Disordered" evidence="1">
    <location>
        <begin position="1"/>
        <end position="45"/>
    </location>
</feature>
<feature type="compositionally biased region" description="Low complexity" evidence="1">
    <location>
        <begin position="20"/>
        <end position="30"/>
    </location>
</feature>
<dbReference type="EMBL" id="JAGINW010000001">
    <property type="protein sequence ID" value="MBP2325338.1"/>
    <property type="molecule type" value="Genomic_DNA"/>
</dbReference>
<name>A0ABS4TLN6_9PSEU</name>
<proteinExistence type="predicted"/>
<evidence type="ECO:0000313" key="3">
    <source>
        <dbReference type="Proteomes" id="UP001519332"/>
    </source>
</evidence>
<comment type="caution">
    <text evidence="2">The sequence shown here is derived from an EMBL/GenBank/DDBJ whole genome shotgun (WGS) entry which is preliminary data.</text>
</comment>
<evidence type="ECO:0000256" key="1">
    <source>
        <dbReference type="SAM" id="MobiDB-lite"/>
    </source>
</evidence>
<organism evidence="2 3">
    <name type="scientific">Kibdelosporangium banguiense</name>
    <dbReference type="NCBI Taxonomy" id="1365924"/>
    <lineage>
        <taxon>Bacteria</taxon>
        <taxon>Bacillati</taxon>
        <taxon>Actinomycetota</taxon>
        <taxon>Actinomycetes</taxon>
        <taxon>Pseudonocardiales</taxon>
        <taxon>Pseudonocardiaceae</taxon>
        <taxon>Kibdelosporangium</taxon>
    </lineage>
</organism>
<dbReference type="RefSeq" id="WP_209642549.1">
    <property type="nucleotide sequence ID" value="NZ_JAGINW010000001.1"/>
</dbReference>
<dbReference type="InterPro" id="IPR057972">
    <property type="entry name" value="Terminase_7"/>
</dbReference>
<feature type="region of interest" description="Disordered" evidence="1">
    <location>
        <begin position="115"/>
        <end position="141"/>
    </location>
</feature>